<dbReference type="AlphaFoldDB" id="C1E6P8"/>
<dbReference type="Proteomes" id="UP000002009">
    <property type="component" value="Chromosome 5"/>
</dbReference>
<dbReference type="EMBL" id="CP001326">
    <property type="protein sequence ID" value="ACO63471.1"/>
    <property type="molecule type" value="Genomic_DNA"/>
</dbReference>
<dbReference type="InParanoid" id="C1E6P8"/>
<feature type="compositionally biased region" description="Polar residues" evidence="1">
    <location>
        <begin position="77"/>
        <end position="89"/>
    </location>
</feature>
<proteinExistence type="predicted"/>
<accession>C1E6P8</accession>
<evidence type="ECO:0000313" key="2">
    <source>
        <dbReference type="EMBL" id="ACO63471.1"/>
    </source>
</evidence>
<gene>
    <name evidence="2" type="ORF">MICPUN_100624</name>
</gene>
<dbReference type="RefSeq" id="XP_002502213.1">
    <property type="nucleotide sequence ID" value="XM_002502167.1"/>
</dbReference>
<feature type="compositionally biased region" description="Pro residues" evidence="1">
    <location>
        <begin position="66"/>
        <end position="76"/>
    </location>
</feature>
<reference evidence="2 3" key="1">
    <citation type="journal article" date="2009" name="Science">
        <title>Green evolution and dynamic adaptations revealed by genomes of the marine picoeukaryotes Micromonas.</title>
        <authorList>
            <person name="Worden A.Z."/>
            <person name="Lee J.H."/>
            <person name="Mock T."/>
            <person name="Rouze P."/>
            <person name="Simmons M.P."/>
            <person name="Aerts A.L."/>
            <person name="Allen A.E."/>
            <person name="Cuvelier M.L."/>
            <person name="Derelle E."/>
            <person name="Everett M.V."/>
            <person name="Foulon E."/>
            <person name="Grimwood J."/>
            <person name="Gundlach H."/>
            <person name="Henrissat B."/>
            <person name="Napoli C."/>
            <person name="McDonald S.M."/>
            <person name="Parker M.S."/>
            <person name="Rombauts S."/>
            <person name="Salamov A."/>
            <person name="Von Dassow P."/>
            <person name="Badger J.H."/>
            <person name="Coutinho P.M."/>
            <person name="Demir E."/>
            <person name="Dubchak I."/>
            <person name="Gentemann C."/>
            <person name="Eikrem W."/>
            <person name="Gready J.E."/>
            <person name="John U."/>
            <person name="Lanier W."/>
            <person name="Lindquist E.A."/>
            <person name="Lucas S."/>
            <person name="Mayer K.F."/>
            <person name="Moreau H."/>
            <person name="Not F."/>
            <person name="Otillar R."/>
            <person name="Panaud O."/>
            <person name="Pangilinan J."/>
            <person name="Paulsen I."/>
            <person name="Piegu B."/>
            <person name="Poliakov A."/>
            <person name="Robbens S."/>
            <person name="Schmutz J."/>
            <person name="Toulza E."/>
            <person name="Wyss T."/>
            <person name="Zelensky A."/>
            <person name="Zhou K."/>
            <person name="Armbrust E.V."/>
            <person name="Bhattacharya D."/>
            <person name="Goodenough U.W."/>
            <person name="Van de Peer Y."/>
            <person name="Grigoriev I.V."/>
        </authorList>
    </citation>
    <scope>NUCLEOTIDE SEQUENCE [LARGE SCALE GENOMIC DNA]</scope>
    <source>
        <strain evidence="3">RCC299 / NOUM17</strain>
    </source>
</reference>
<keyword evidence="3" id="KW-1185">Reference proteome</keyword>
<sequence length="391" mass="42593">MSGKPKTPGTLRGMRRRKSGVARPTLTTPILKQVDDCTWARVDAVELEEEDPEEVKLPVFSSRALPPSPRTAPPSERPSSMNDATNTKWWTIRQPSPFVSARKTPNPSPAPSRERDENEIPTSGTAVDDLASPRVNSRVRRPARSARTRCDTPSRSLVTADILCSEPALGASPRPCASRGLKRRRVSERVVDQETASVDSPAIRAVSPGEGILSLLRKGAAIDAAAAERKRSLPPGFSVREVTSFDDAALQTLSTAFAAEDPRVGKLPRGGPTGGVRGRAHVLDDAEGEAIGYTLTFENVAPPWDMERSLGLPPRLAHIFILRGWRRRGIGTAFFLWWREKFGATVRLFAVDTPSEAMNRVLAKGMCVQTATRSGHNASAVHFHSTAMERT</sequence>
<feature type="compositionally biased region" description="Basic residues" evidence="1">
    <location>
        <begin position="137"/>
        <end position="147"/>
    </location>
</feature>
<evidence type="ECO:0000313" key="3">
    <source>
        <dbReference type="Proteomes" id="UP000002009"/>
    </source>
</evidence>
<evidence type="ECO:0000256" key="1">
    <source>
        <dbReference type="SAM" id="MobiDB-lite"/>
    </source>
</evidence>
<protein>
    <submittedName>
        <fullName evidence="2">Uncharacterized protein</fullName>
    </submittedName>
</protein>
<feature type="region of interest" description="Disordered" evidence="1">
    <location>
        <begin position="47"/>
        <end position="152"/>
    </location>
</feature>
<name>C1E6P8_MICCC</name>
<dbReference type="KEGG" id="mis:MICPUN_100624"/>
<feature type="region of interest" description="Disordered" evidence="1">
    <location>
        <begin position="1"/>
        <end position="28"/>
    </location>
</feature>
<organism evidence="2 3">
    <name type="scientific">Micromonas commoda (strain RCC299 / NOUM17 / CCMP2709)</name>
    <name type="common">Picoplanktonic green alga</name>
    <dbReference type="NCBI Taxonomy" id="296587"/>
    <lineage>
        <taxon>Eukaryota</taxon>
        <taxon>Viridiplantae</taxon>
        <taxon>Chlorophyta</taxon>
        <taxon>Mamiellophyceae</taxon>
        <taxon>Mamiellales</taxon>
        <taxon>Mamiellaceae</taxon>
        <taxon>Micromonas</taxon>
    </lineage>
</organism>
<dbReference type="OrthoDB" id="498728at2759"/>
<dbReference type="GeneID" id="8243500"/>